<dbReference type="STRING" id="28134.SAMN05444288_1516"/>
<dbReference type="InterPro" id="IPR049945">
    <property type="entry name" value="AAA_22"/>
</dbReference>
<reference evidence="2" key="1">
    <citation type="submission" date="2011-01" db="EMBL/GenBank/DDBJ databases">
        <authorList>
            <person name="Muzny D."/>
            <person name="Qin X."/>
            <person name="Buhay C."/>
            <person name="Dugan-Rocha S."/>
            <person name="Ding Y."/>
            <person name="Chen G."/>
            <person name="Hawes A."/>
            <person name="Holder M."/>
            <person name="Jhangiani S."/>
            <person name="Johnson A."/>
            <person name="Khan Z."/>
            <person name="Li Z."/>
            <person name="Liu W."/>
            <person name="Liu X."/>
            <person name="Perez L."/>
            <person name="Shen H."/>
            <person name="Wang Q."/>
            <person name="Watt J."/>
            <person name="Xi L."/>
            <person name="Xin Y."/>
            <person name="Zhou J."/>
            <person name="Deng J."/>
            <person name="Jiang H."/>
            <person name="Liu Y."/>
            <person name="Qu J."/>
            <person name="Song X.-Z."/>
            <person name="Zhang L."/>
            <person name="Villasana D."/>
            <person name="Johnson A."/>
            <person name="Liu J."/>
            <person name="Liyanage D."/>
            <person name="Lorensuhewa L."/>
            <person name="Robinson T."/>
            <person name="Song A."/>
            <person name="Song B.-B."/>
            <person name="Dinh H."/>
            <person name="Thornton R."/>
            <person name="Coyle M."/>
            <person name="Francisco L."/>
            <person name="Jackson L."/>
            <person name="Javaid M."/>
            <person name="Korchina V."/>
            <person name="Kovar C."/>
            <person name="Mata R."/>
            <person name="Mathew T."/>
            <person name="Ngo R."/>
            <person name="Nguyen L."/>
            <person name="Nguyen N."/>
            <person name="Okwuonu G."/>
            <person name="Ongeri F."/>
            <person name="Pham C."/>
            <person name="Simmons D."/>
            <person name="Wilczek-Boney K."/>
            <person name="Hale W."/>
            <person name="Jakkamsetti A."/>
            <person name="Pham P."/>
            <person name="Ruth R."/>
            <person name="San Lucas F."/>
            <person name="Warren J."/>
            <person name="Zhang J."/>
            <person name="Zhao Z."/>
            <person name="Zhou C."/>
            <person name="Zhu D."/>
            <person name="Lee S."/>
            <person name="Bess C."/>
            <person name="Blankenburg K."/>
            <person name="Forbes L."/>
            <person name="Fu Q."/>
            <person name="Gubbala S."/>
            <person name="Hirani K."/>
            <person name="Jayaseelan J.C."/>
            <person name="Lara F."/>
            <person name="Munidasa M."/>
            <person name="Palculict T."/>
            <person name="Patil S."/>
            <person name="Pu L.-L."/>
            <person name="Saada N."/>
            <person name="Tang L."/>
            <person name="Weissenberger G."/>
            <person name="Zhu Y."/>
            <person name="Hemphill L."/>
            <person name="Shang Y."/>
            <person name="Youmans B."/>
            <person name="Ayvaz T."/>
            <person name="Ross M."/>
            <person name="Santibanez J."/>
            <person name="Aqrawi P."/>
            <person name="Gross S."/>
            <person name="Joshi V."/>
            <person name="Fowler G."/>
            <person name="Nazareth L."/>
            <person name="Reid J."/>
            <person name="Worley K."/>
            <person name="Petrosino J."/>
            <person name="Highlander S."/>
            <person name="Gibbs R."/>
        </authorList>
    </citation>
    <scope>NUCLEOTIDE SEQUENCE [LARGE SCALE GENOMIC DNA]</scope>
    <source>
        <strain evidence="2">ATCC 33269</strain>
    </source>
</reference>
<proteinExistence type="predicted"/>
<feature type="domain" description="ORC1/DEAH AAA+ ATPase" evidence="1">
    <location>
        <begin position="93"/>
        <end position="211"/>
    </location>
</feature>
<dbReference type="CDD" id="cd00009">
    <property type="entry name" value="AAA"/>
    <property type="match status" value="1"/>
</dbReference>
<comment type="caution">
    <text evidence="2">The sequence shown here is derived from an EMBL/GenBank/DDBJ whole genome shotgun (WGS) entry which is preliminary data.</text>
</comment>
<dbReference type="PANTHER" id="PTHR35894">
    <property type="entry name" value="GENERAL SECRETION PATHWAY PROTEIN A-RELATED"/>
    <property type="match status" value="1"/>
</dbReference>
<evidence type="ECO:0000259" key="1">
    <source>
        <dbReference type="Pfam" id="PF13401"/>
    </source>
</evidence>
<dbReference type="PANTHER" id="PTHR35894:SF5">
    <property type="entry name" value="MU-LIKE PROPHAGE FLUMU DNA TRANSPOSITION PROTEIN B"/>
    <property type="match status" value="1"/>
</dbReference>
<accession>E7RRT0</accession>
<dbReference type="SUPFAM" id="SSF52540">
    <property type="entry name" value="P-loop containing nucleoside triphosphate hydrolases"/>
    <property type="match status" value="1"/>
</dbReference>
<dbReference type="AlphaFoldDB" id="E7RRT0"/>
<gene>
    <name evidence="2" type="ORF">HMPREF0663_11881</name>
</gene>
<dbReference type="InterPro" id="IPR027417">
    <property type="entry name" value="P-loop_NTPase"/>
</dbReference>
<organism evidence="2 3">
    <name type="scientific">Hoylesella oralis ATCC 33269</name>
    <dbReference type="NCBI Taxonomy" id="873533"/>
    <lineage>
        <taxon>Bacteria</taxon>
        <taxon>Pseudomonadati</taxon>
        <taxon>Bacteroidota</taxon>
        <taxon>Bacteroidia</taxon>
        <taxon>Bacteroidales</taxon>
        <taxon>Prevotellaceae</taxon>
        <taxon>Hoylesella</taxon>
    </lineage>
</organism>
<evidence type="ECO:0000313" key="2">
    <source>
        <dbReference type="EMBL" id="EFZ36968.1"/>
    </source>
</evidence>
<sequence length="298" mass="34088">MRKLTSSEKQNVQERLRMYAAKFPSQNKAAQSLTGTSSGTVSSILGGKWENISDEMFRNIGVQIGMADTGAWQIVETLPFQEMSYVMRDAQKAKNITWMVGEAGCGKTTAARLYTEEHAEVFYILCSEDMRKSDFIREIAKRTGLRTEGYSIRELLDRIIDGLVQMDSPLLIFDEADKLPERVFHYFIDLYNRLEDKCGIVFFSTSYIKRRMQNGLRYNKCGYNEIHSRIGRRFFDLECTSPQDVAAICKANGVTDRADISEVVKDSEEFEFDLRRVKKSVHRAKRTGGSAPTKEQSR</sequence>
<dbReference type="HOGENOM" id="CLU_938953_0_0_10"/>
<dbReference type="GO" id="GO:0016887">
    <property type="term" value="F:ATP hydrolysis activity"/>
    <property type="evidence" value="ECO:0007669"/>
    <property type="project" value="InterPro"/>
</dbReference>
<dbReference type="Pfam" id="PF13401">
    <property type="entry name" value="AAA_22"/>
    <property type="match status" value="1"/>
</dbReference>
<dbReference type="RefSeq" id="WP_004370063.1">
    <property type="nucleotide sequence ID" value="NZ_GL833119.1"/>
</dbReference>
<name>E7RRT0_9BACT</name>
<keyword evidence="3" id="KW-1185">Reference proteome</keyword>
<dbReference type="Gene3D" id="3.40.50.300">
    <property type="entry name" value="P-loop containing nucleotide triphosphate hydrolases"/>
    <property type="match status" value="1"/>
</dbReference>
<dbReference type="eggNOG" id="COG2842">
    <property type="taxonomic scope" value="Bacteria"/>
</dbReference>
<evidence type="ECO:0000313" key="3">
    <source>
        <dbReference type="Proteomes" id="UP000005580"/>
    </source>
</evidence>
<dbReference type="Proteomes" id="UP000005580">
    <property type="component" value="Unassembled WGS sequence"/>
</dbReference>
<dbReference type="EMBL" id="AEPE02000005">
    <property type="protein sequence ID" value="EFZ36968.1"/>
    <property type="molecule type" value="Genomic_DNA"/>
</dbReference>
<protein>
    <recommendedName>
        <fullName evidence="1">ORC1/DEAH AAA+ ATPase domain-containing protein</fullName>
    </recommendedName>
</protein>
<dbReference type="InterPro" id="IPR052026">
    <property type="entry name" value="ExeA_AAA_ATPase_DNA-bind"/>
</dbReference>